<dbReference type="KEGG" id="bgt:106069179"/>
<keyword evidence="2" id="KW-1185">Reference proteome</keyword>
<organism evidence="2 3">
    <name type="scientific">Biomphalaria glabrata</name>
    <name type="common">Bloodfluke planorb</name>
    <name type="synonym">Freshwater snail</name>
    <dbReference type="NCBI Taxonomy" id="6526"/>
    <lineage>
        <taxon>Eukaryota</taxon>
        <taxon>Metazoa</taxon>
        <taxon>Spiralia</taxon>
        <taxon>Lophotrochozoa</taxon>
        <taxon>Mollusca</taxon>
        <taxon>Gastropoda</taxon>
        <taxon>Heterobranchia</taxon>
        <taxon>Euthyneura</taxon>
        <taxon>Panpulmonata</taxon>
        <taxon>Hygrophila</taxon>
        <taxon>Lymnaeoidea</taxon>
        <taxon>Planorbidae</taxon>
        <taxon>Biomphalaria</taxon>
    </lineage>
</organism>
<keyword evidence="1" id="KW-0732">Signal</keyword>
<proteinExistence type="predicted"/>
<dbReference type="GeneID" id="106069179"/>
<protein>
    <submittedName>
        <fullName evidence="3">Keratin, type II cytoskeletal 5-like</fullName>
    </submittedName>
</protein>
<dbReference type="RefSeq" id="XP_013084241.2">
    <property type="nucleotide sequence ID" value="XM_013228787.2"/>
</dbReference>
<gene>
    <name evidence="3" type="primary">LOC106069179</name>
</gene>
<evidence type="ECO:0000256" key="1">
    <source>
        <dbReference type="SAM" id="SignalP"/>
    </source>
</evidence>
<dbReference type="SUPFAM" id="SSF57362">
    <property type="entry name" value="BPTI-like"/>
    <property type="match status" value="1"/>
</dbReference>
<dbReference type="Proteomes" id="UP001165740">
    <property type="component" value="Chromosome 3"/>
</dbReference>
<sequence>MDSLTLSSCLILFCFFTLVPSGEGQVRLANSAASYTNNLIPSLNRRGVGSGGSIGAGGAGIGIGIGIGGVDNIGNPIGVGGGFGGAGGFVGGQQYNKCGPLAPSCLPTPVDTLVECKYVYDPSVGTCVKIDVIPSCAVLSGAGNNVFNTLQDCQSNCV</sequence>
<dbReference type="AlphaFoldDB" id="A0A9U8EEK8"/>
<evidence type="ECO:0000313" key="2">
    <source>
        <dbReference type="Proteomes" id="UP001165740"/>
    </source>
</evidence>
<feature type="chain" id="PRO_5040945562" evidence="1">
    <location>
        <begin position="25"/>
        <end position="158"/>
    </location>
</feature>
<dbReference type="OrthoDB" id="6140314at2759"/>
<reference evidence="3" key="1">
    <citation type="submission" date="2025-08" db="UniProtKB">
        <authorList>
            <consortium name="RefSeq"/>
        </authorList>
    </citation>
    <scope>IDENTIFICATION</scope>
</reference>
<name>A0A9U8EEK8_BIOGL</name>
<dbReference type="InterPro" id="IPR036880">
    <property type="entry name" value="Kunitz_BPTI_sf"/>
</dbReference>
<accession>A0A9U8EEK8</accession>
<feature type="signal peptide" evidence="1">
    <location>
        <begin position="1"/>
        <end position="24"/>
    </location>
</feature>
<dbReference type="GO" id="GO:0004867">
    <property type="term" value="F:serine-type endopeptidase inhibitor activity"/>
    <property type="evidence" value="ECO:0007669"/>
    <property type="project" value="InterPro"/>
</dbReference>
<evidence type="ECO:0000313" key="3">
    <source>
        <dbReference type="RefSeq" id="XP_013084241.2"/>
    </source>
</evidence>